<dbReference type="Proteomes" id="UP000246740">
    <property type="component" value="Unassembled WGS sequence"/>
</dbReference>
<dbReference type="PANTHER" id="PTHR13264">
    <property type="entry name" value="GCIP-INTERACTING PROTEIN P29"/>
    <property type="match status" value="1"/>
</dbReference>
<evidence type="ECO:0000256" key="7">
    <source>
        <dbReference type="ARBA" id="ARBA00023187"/>
    </source>
</evidence>
<evidence type="ECO:0000256" key="3">
    <source>
        <dbReference type="ARBA" id="ARBA00010028"/>
    </source>
</evidence>
<feature type="compositionally biased region" description="Low complexity" evidence="10">
    <location>
        <begin position="269"/>
        <end position="280"/>
    </location>
</feature>
<evidence type="ECO:0000256" key="1">
    <source>
        <dbReference type="ARBA" id="ARBA00003777"/>
    </source>
</evidence>
<comment type="similarity">
    <text evidence="3 9">Belongs to the SYF2 family.</text>
</comment>
<comment type="subunit">
    <text evidence="9">May be part of a spliceosome complex.</text>
</comment>
<proteinExistence type="inferred from homology"/>
<feature type="region of interest" description="Disordered" evidence="10">
    <location>
        <begin position="269"/>
        <end position="315"/>
    </location>
</feature>
<dbReference type="OrthoDB" id="199717at2759"/>
<dbReference type="STRING" id="1882483.A0A317XX12"/>
<dbReference type="InParanoid" id="A0A317XX12"/>
<evidence type="ECO:0000313" key="12">
    <source>
        <dbReference type="Proteomes" id="UP000246740"/>
    </source>
</evidence>
<feature type="region of interest" description="Disordered" evidence="10">
    <location>
        <begin position="203"/>
        <end position="243"/>
    </location>
</feature>
<organism evidence="11 12">
    <name type="scientific">Testicularia cyperi</name>
    <dbReference type="NCBI Taxonomy" id="1882483"/>
    <lineage>
        <taxon>Eukaryota</taxon>
        <taxon>Fungi</taxon>
        <taxon>Dikarya</taxon>
        <taxon>Basidiomycota</taxon>
        <taxon>Ustilaginomycotina</taxon>
        <taxon>Ustilaginomycetes</taxon>
        <taxon>Ustilaginales</taxon>
        <taxon>Anthracoideaceae</taxon>
        <taxon>Testicularia</taxon>
    </lineage>
</organism>
<evidence type="ECO:0000256" key="10">
    <source>
        <dbReference type="SAM" id="MobiDB-lite"/>
    </source>
</evidence>
<reference evidence="11 12" key="1">
    <citation type="journal article" date="2018" name="Mol. Biol. Evol.">
        <title>Broad Genomic Sampling Reveals a Smut Pathogenic Ancestry of the Fungal Clade Ustilaginomycotina.</title>
        <authorList>
            <person name="Kijpornyongpan T."/>
            <person name="Mondo S.J."/>
            <person name="Barry K."/>
            <person name="Sandor L."/>
            <person name="Lee J."/>
            <person name="Lipzen A."/>
            <person name="Pangilinan J."/>
            <person name="LaButti K."/>
            <person name="Hainaut M."/>
            <person name="Henrissat B."/>
            <person name="Grigoriev I.V."/>
            <person name="Spatafora J.W."/>
            <person name="Aime M.C."/>
        </authorList>
    </citation>
    <scope>NUCLEOTIDE SEQUENCE [LARGE SCALE GENOMIC DNA]</scope>
    <source>
        <strain evidence="11 12">MCA 3645</strain>
    </source>
</reference>
<gene>
    <name evidence="11" type="ORF">BCV70DRAFT_224462</name>
</gene>
<sequence length="393" mass="43094">MPTRKTRAAKKAQAESSKAETETPPQPPLAVSEPGPSHPSDPADTAPASTEATTSEETKVTAPSEESGSQTVSKPKGKSRAARHQPLMPEAVAASETDAEVDETVDTSQPDEVPSTNDASASEESSTTAASTSSRPTMQDRQAKLAELRAKMAASSKANRKDILSEQSRSRAVAAQAGKPVVSRKLQKAEKLLEERDLRQAGEDVERHRNMNYSIEDSERWDTKLEEKDRRRDKGPEDFGDAAARAYQRKLGQIKPDLVAYRQLRDGAASAHANSPASSALVLSGNGRRGKGKQNPTSLDHHHVQTNPTNSQQTDTIHYGSHTPSDSAIDRVITHLNHESEIVKSRSRPRPDDPDTDITYINDKNKHYNKKLKRFFDSQTKEIRENLERGTAL</sequence>
<dbReference type="AlphaFoldDB" id="A0A317XX12"/>
<evidence type="ECO:0000256" key="2">
    <source>
        <dbReference type="ARBA" id="ARBA00004123"/>
    </source>
</evidence>
<feature type="compositionally biased region" description="Polar residues" evidence="10">
    <location>
        <begin position="305"/>
        <end position="315"/>
    </location>
</feature>
<feature type="region of interest" description="Disordered" evidence="10">
    <location>
        <begin position="1"/>
        <end position="187"/>
    </location>
</feature>
<dbReference type="InterPro" id="IPR013260">
    <property type="entry name" value="mRNA_splic_SYF2"/>
</dbReference>
<name>A0A317XX12_9BASI</name>
<feature type="compositionally biased region" description="Polar residues" evidence="10">
    <location>
        <begin position="106"/>
        <end position="118"/>
    </location>
</feature>
<comment type="subcellular location">
    <subcellularLocation>
        <location evidence="2 9">Nucleus</location>
    </subcellularLocation>
</comment>
<feature type="compositionally biased region" description="Basic residues" evidence="10">
    <location>
        <begin position="1"/>
        <end position="10"/>
    </location>
</feature>
<evidence type="ECO:0000256" key="6">
    <source>
        <dbReference type="ARBA" id="ARBA00022728"/>
    </source>
</evidence>
<feature type="compositionally biased region" description="Low complexity" evidence="10">
    <location>
        <begin position="119"/>
        <end position="134"/>
    </location>
</feature>
<dbReference type="Pfam" id="PF08231">
    <property type="entry name" value="SYF2"/>
    <property type="match status" value="1"/>
</dbReference>
<comment type="function">
    <text evidence="1 9">Involved in pre-mRNA splicing.</text>
</comment>
<evidence type="ECO:0000256" key="9">
    <source>
        <dbReference type="RuleBase" id="RU367148"/>
    </source>
</evidence>
<keyword evidence="12" id="KW-1185">Reference proteome</keyword>
<feature type="compositionally biased region" description="Polar residues" evidence="10">
    <location>
        <begin position="64"/>
        <end position="73"/>
    </location>
</feature>
<keyword evidence="7 9" id="KW-0508">mRNA splicing</keyword>
<dbReference type="FunCoup" id="A0A317XX12">
    <property type="interactions" value="313"/>
</dbReference>
<dbReference type="GO" id="GO:0071014">
    <property type="term" value="C:post-mRNA release spliceosomal complex"/>
    <property type="evidence" value="ECO:0007669"/>
    <property type="project" value="TreeGrafter"/>
</dbReference>
<evidence type="ECO:0000313" key="11">
    <source>
        <dbReference type="EMBL" id="PWZ02794.1"/>
    </source>
</evidence>
<evidence type="ECO:0000256" key="4">
    <source>
        <dbReference type="ARBA" id="ARBA00014745"/>
    </source>
</evidence>
<evidence type="ECO:0000256" key="5">
    <source>
        <dbReference type="ARBA" id="ARBA00022664"/>
    </source>
</evidence>
<dbReference type="GO" id="GO:0071013">
    <property type="term" value="C:catalytic step 2 spliceosome"/>
    <property type="evidence" value="ECO:0007669"/>
    <property type="project" value="TreeGrafter"/>
</dbReference>
<protein>
    <recommendedName>
        <fullName evidence="4 9">Pre-mRNA-splicing factor SYF2</fullName>
    </recommendedName>
</protein>
<keyword evidence="5 9" id="KW-0507">mRNA processing</keyword>
<accession>A0A317XX12</accession>
<feature type="compositionally biased region" description="Low complexity" evidence="10">
    <location>
        <begin position="42"/>
        <end position="55"/>
    </location>
</feature>
<feature type="compositionally biased region" description="Basic and acidic residues" evidence="10">
    <location>
        <begin position="141"/>
        <end position="150"/>
    </location>
</feature>
<dbReference type="GO" id="GO:0000974">
    <property type="term" value="C:Prp19 complex"/>
    <property type="evidence" value="ECO:0007669"/>
    <property type="project" value="TreeGrafter"/>
</dbReference>
<dbReference type="GO" id="GO:0000398">
    <property type="term" value="P:mRNA splicing, via spliceosome"/>
    <property type="evidence" value="ECO:0007669"/>
    <property type="project" value="UniProtKB-UniRule"/>
</dbReference>
<keyword evidence="6 9" id="KW-0747">Spliceosome</keyword>
<evidence type="ECO:0000256" key="8">
    <source>
        <dbReference type="ARBA" id="ARBA00023242"/>
    </source>
</evidence>
<dbReference type="PANTHER" id="PTHR13264:SF5">
    <property type="entry name" value="PRE-MRNA-SPLICING FACTOR SYF2"/>
    <property type="match status" value="1"/>
</dbReference>
<dbReference type="EMBL" id="KZ819188">
    <property type="protein sequence ID" value="PWZ02794.1"/>
    <property type="molecule type" value="Genomic_DNA"/>
</dbReference>
<keyword evidence="8 9" id="KW-0539">Nucleus</keyword>
<feature type="compositionally biased region" description="Basic and acidic residues" evidence="10">
    <location>
        <begin position="217"/>
        <end position="237"/>
    </location>
</feature>